<reference evidence="1" key="2">
    <citation type="submission" date="2020-06" db="EMBL/GenBank/DDBJ databases">
        <title>Helianthus annuus Genome sequencing and assembly Release 2.</title>
        <authorList>
            <person name="Gouzy J."/>
            <person name="Langlade N."/>
            <person name="Munos S."/>
        </authorList>
    </citation>
    <scope>NUCLEOTIDE SEQUENCE</scope>
    <source>
        <tissue evidence="1">Leaves</tissue>
    </source>
</reference>
<protein>
    <submittedName>
        <fullName evidence="1">Uncharacterized protein</fullName>
    </submittedName>
</protein>
<dbReference type="AlphaFoldDB" id="A0A9K3GVR1"/>
<comment type="caution">
    <text evidence="1">The sequence shown here is derived from an EMBL/GenBank/DDBJ whole genome shotgun (WGS) entry which is preliminary data.</text>
</comment>
<organism evidence="1 2">
    <name type="scientific">Helianthus annuus</name>
    <name type="common">Common sunflower</name>
    <dbReference type="NCBI Taxonomy" id="4232"/>
    <lineage>
        <taxon>Eukaryota</taxon>
        <taxon>Viridiplantae</taxon>
        <taxon>Streptophyta</taxon>
        <taxon>Embryophyta</taxon>
        <taxon>Tracheophyta</taxon>
        <taxon>Spermatophyta</taxon>
        <taxon>Magnoliopsida</taxon>
        <taxon>eudicotyledons</taxon>
        <taxon>Gunneridae</taxon>
        <taxon>Pentapetalae</taxon>
        <taxon>asterids</taxon>
        <taxon>campanulids</taxon>
        <taxon>Asterales</taxon>
        <taxon>Asteraceae</taxon>
        <taxon>Asteroideae</taxon>
        <taxon>Heliantheae alliance</taxon>
        <taxon>Heliantheae</taxon>
        <taxon>Helianthus</taxon>
    </lineage>
</organism>
<reference evidence="1" key="1">
    <citation type="journal article" date="2017" name="Nature">
        <title>The sunflower genome provides insights into oil metabolism, flowering and Asterid evolution.</title>
        <authorList>
            <person name="Badouin H."/>
            <person name="Gouzy J."/>
            <person name="Grassa C.J."/>
            <person name="Murat F."/>
            <person name="Staton S.E."/>
            <person name="Cottret L."/>
            <person name="Lelandais-Briere C."/>
            <person name="Owens G.L."/>
            <person name="Carrere S."/>
            <person name="Mayjonade B."/>
            <person name="Legrand L."/>
            <person name="Gill N."/>
            <person name="Kane N.C."/>
            <person name="Bowers J.E."/>
            <person name="Hubner S."/>
            <person name="Bellec A."/>
            <person name="Berard A."/>
            <person name="Berges H."/>
            <person name="Blanchet N."/>
            <person name="Boniface M.C."/>
            <person name="Brunel D."/>
            <person name="Catrice O."/>
            <person name="Chaidir N."/>
            <person name="Claudel C."/>
            <person name="Donnadieu C."/>
            <person name="Faraut T."/>
            <person name="Fievet G."/>
            <person name="Helmstetter N."/>
            <person name="King M."/>
            <person name="Knapp S.J."/>
            <person name="Lai Z."/>
            <person name="Le Paslier M.C."/>
            <person name="Lippi Y."/>
            <person name="Lorenzon L."/>
            <person name="Mandel J.R."/>
            <person name="Marage G."/>
            <person name="Marchand G."/>
            <person name="Marquand E."/>
            <person name="Bret-Mestries E."/>
            <person name="Morien E."/>
            <person name="Nambeesan S."/>
            <person name="Nguyen T."/>
            <person name="Pegot-Espagnet P."/>
            <person name="Pouilly N."/>
            <person name="Raftis F."/>
            <person name="Sallet E."/>
            <person name="Schiex T."/>
            <person name="Thomas J."/>
            <person name="Vandecasteele C."/>
            <person name="Vares D."/>
            <person name="Vear F."/>
            <person name="Vautrin S."/>
            <person name="Crespi M."/>
            <person name="Mangin B."/>
            <person name="Burke J.M."/>
            <person name="Salse J."/>
            <person name="Munos S."/>
            <person name="Vincourt P."/>
            <person name="Rieseberg L.H."/>
            <person name="Langlade N.B."/>
        </authorList>
    </citation>
    <scope>NUCLEOTIDE SEQUENCE</scope>
    <source>
        <tissue evidence="1">Leaves</tissue>
    </source>
</reference>
<evidence type="ECO:0000313" key="1">
    <source>
        <dbReference type="EMBL" id="KAF5756793.1"/>
    </source>
</evidence>
<gene>
    <name evidence="1" type="ORF">HanXRQr2_Chr17g0819031</name>
</gene>
<sequence length="85" mass="10143">MIIYVLNCECTRVDLICFFVGDLQLKLLFNGHYDLHIIQAVQPKILLEMNFRKYLRRIHFGEALDDVEDSVNDLSLFEMIVMRRH</sequence>
<evidence type="ECO:0000313" key="2">
    <source>
        <dbReference type="Proteomes" id="UP000215914"/>
    </source>
</evidence>
<keyword evidence="2" id="KW-1185">Reference proteome</keyword>
<name>A0A9K3GVR1_HELAN</name>
<accession>A0A9K3GVR1</accession>
<dbReference type="EMBL" id="MNCJ02000332">
    <property type="protein sequence ID" value="KAF5756793.1"/>
    <property type="molecule type" value="Genomic_DNA"/>
</dbReference>
<dbReference type="Proteomes" id="UP000215914">
    <property type="component" value="Unassembled WGS sequence"/>
</dbReference>
<dbReference type="Gramene" id="mRNA:HanXRQr2_Chr17g0819031">
    <property type="protein sequence ID" value="mRNA:HanXRQr2_Chr17g0819031"/>
    <property type="gene ID" value="HanXRQr2_Chr17g0819031"/>
</dbReference>
<proteinExistence type="predicted"/>